<evidence type="ECO:0000259" key="2">
    <source>
        <dbReference type="PROSITE" id="PS52045"/>
    </source>
</evidence>
<feature type="transmembrane region" description="Helical" evidence="1">
    <location>
        <begin position="6"/>
        <end position="24"/>
    </location>
</feature>
<dbReference type="PROSITE" id="PS52045">
    <property type="entry name" value="NEPROSIN_PEP_CD"/>
    <property type="match status" value="1"/>
</dbReference>
<keyword evidence="1" id="KW-1133">Transmembrane helix</keyword>
<dbReference type="PANTHER" id="PTHR31589:SF223">
    <property type="entry name" value="PROTEIN, PUTATIVE (DUF239)-RELATED"/>
    <property type="match status" value="1"/>
</dbReference>
<dbReference type="PANTHER" id="PTHR31589">
    <property type="entry name" value="PROTEIN, PUTATIVE (DUF239)-RELATED-RELATED"/>
    <property type="match status" value="1"/>
</dbReference>
<protein>
    <recommendedName>
        <fullName evidence="2">Neprosin PEP catalytic domain-containing protein</fullName>
    </recommendedName>
</protein>
<organism evidence="3 4">
    <name type="scientific">Papaver atlanticum</name>
    <dbReference type="NCBI Taxonomy" id="357466"/>
    <lineage>
        <taxon>Eukaryota</taxon>
        <taxon>Viridiplantae</taxon>
        <taxon>Streptophyta</taxon>
        <taxon>Embryophyta</taxon>
        <taxon>Tracheophyta</taxon>
        <taxon>Spermatophyta</taxon>
        <taxon>Magnoliopsida</taxon>
        <taxon>Ranunculales</taxon>
        <taxon>Papaveraceae</taxon>
        <taxon>Papaveroideae</taxon>
        <taxon>Papaver</taxon>
    </lineage>
</organism>
<evidence type="ECO:0000313" key="4">
    <source>
        <dbReference type="Proteomes" id="UP001202328"/>
    </source>
</evidence>
<name>A0AAD4XK07_9MAGN</name>
<dbReference type="EMBL" id="JAJJMB010008995">
    <property type="protein sequence ID" value="KAI3917382.1"/>
    <property type="molecule type" value="Genomic_DNA"/>
</dbReference>
<dbReference type="InterPro" id="IPR053168">
    <property type="entry name" value="Glutamic_endopeptidase"/>
</dbReference>
<dbReference type="Pfam" id="PF03080">
    <property type="entry name" value="Neprosin"/>
    <property type="match status" value="1"/>
</dbReference>
<evidence type="ECO:0000313" key="3">
    <source>
        <dbReference type="EMBL" id="KAI3917382.1"/>
    </source>
</evidence>
<dbReference type="InterPro" id="IPR025521">
    <property type="entry name" value="Neprosin_propep"/>
</dbReference>
<gene>
    <name evidence="3" type="ORF">MKW98_027301</name>
</gene>
<dbReference type="Proteomes" id="UP001202328">
    <property type="component" value="Unassembled WGS sequence"/>
</dbReference>
<reference evidence="3" key="1">
    <citation type="submission" date="2022-04" db="EMBL/GenBank/DDBJ databases">
        <title>A functionally conserved STORR gene fusion in Papaver species that diverged 16.8 million years ago.</title>
        <authorList>
            <person name="Catania T."/>
        </authorList>
    </citation>
    <scope>NUCLEOTIDE SEQUENCE</scope>
    <source>
        <strain evidence="3">S-188037</strain>
    </source>
</reference>
<accession>A0AAD4XK07</accession>
<keyword evidence="4" id="KW-1185">Reference proteome</keyword>
<dbReference type="Pfam" id="PF14365">
    <property type="entry name" value="Neprosin_AP"/>
    <property type="match status" value="1"/>
</dbReference>
<keyword evidence="1" id="KW-0472">Membrane</keyword>
<proteinExistence type="predicted"/>
<dbReference type="AlphaFoldDB" id="A0AAD4XK07"/>
<sequence>MKYSQISFLMFSVLISFSLIIHYVDGRNKSKAEEDDLEIERQLRVLNKKPVKTMIVIIDCIDIYKQPAFDNPLLMIIKSSSIPGETRSKNISASSIFRGLHTERCPSGTVPIHRTTREDLVNAKYSVKKNEPIGANGYPNVGFHFVYVEEVIPGGKYFGAAASMTIHNLTVDLDQFSTSQIWIVNSSEEETNGIEFGIMTDGHHPTGCYNMLCPGFVQVSRDVFLADQFAHSSTYGQKVYEAHLMVYRAQDTGHWWLRVGPNAEVTEDVGYWPVQLFTHLRTVHHRYDMVGLQVHYLKNQLRLWVNGYFPQLNDHKKTAFMRLLRYVNETGNLVNLDTHSVRTMNTA</sequence>
<dbReference type="InterPro" id="IPR004314">
    <property type="entry name" value="Neprosin"/>
</dbReference>
<evidence type="ECO:0000256" key="1">
    <source>
        <dbReference type="SAM" id="Phobius"/>
    </source>
</evidence>
<feature type="domain" description="Neprosin PEP catalytic" evidence="2">
    <location>
        <begin position="138"/>
        <end position="347"/>
    </location>
</feature>
<comment type="caution">
    <text evidence="3">The sequence shown here is derived from an EMBL/GenBank/DDBJ whole genome shotgun (WGS) entry which is preliminary data.</text>
</comment>
<keyword evidence="1" id="KW-0812">Transmembrane</keyword>